<evidence type="ECO:0000256" key="1">
    <source>
        <dbReference type="SAM" id="MobiDB-lite"/>
    </source>
</evidence>
<evidence type="ECO:0000313" key="4">
    <source>
        <dbReference type="Proteomes" id="UP001600888"/>
    </source>
</evidence>
<keyword evidence="4" id="KW-1185">Reference proteome</keyword>
<comment type="caution">
    <text evidence="3">The sequence shown here is derived from an EMBL/GenBank/DDBJ whole genome shotgun (WGS) entry which is preliminary data.</text>
</comment>
<keyword evidence="2" id="KW-1133">Transmembrane helix</keyword>
<feature type="transmembrane region" description="Helical" evidence="2">
    <location>
        <begin position="116"/>
        <end position="139"/>
    </location>
</feature>
<sequence>MKLNGVRVPESPEDETRLEPVGSNSVQNRKHAKSLGHPPFPPVLHFGDRHLVRNINIVSRYHDMSWTAQLNGMMDIRKKRSPPNREKQDDNADQEQLSWSFHLPPLPSPPPPHPVVLVNIVWVIMVVHPPPTFISLVAADLASTAAIPNLVDIPAPSTTTPTAATVVVLTIVMLVVMWARETVSPENTTPQ</sequence>
<dbReference type="EMBL" id="JBAWTH010000081">
    <property type="protein sequence ID" value="KAL2278927.1"/>
    <property type="molecule type" value="Genomic_DNA"/>
</dbReference>
<dbReference type="Proteomes" id="UP001600888">
    <property type="component" value="Unassembled WGS sequence"/>
</dbReference>
<reference evidence="3 4" key="1">
    <citation type="submission" date="2024-03" db="EMBL/GenBank/DDBJ databases">
        <title>A high-quality draft genome sequence of Diaporthe vaccinii, a causative agent of upright dieback and viscid rot disease in cranberry plants.</title>
        <authorList>
            <person name="Sarrasin M."/>
            <person name="Lang B.F."/>
            <person name="Burger G."/>
        </authorList>
    </citation>
    <scope>NUCLEOTIDE SEQUENCE [LARGE SCALE GENOMIC DNA]</scope>
    <source>
        <strain evidence="3 4">IS7</strain>
    </source>
</reference>
<protein>
    <submittedName>
        <fullName evidence="3">Uncharacterized protein</fullName>
    </submittedName>
</protein>
<feature type="region of interest" description="Disordered" evidence="1">
    <location>
        <begin position="1"/>
        <end position="39"/>
    </location>
</feature>
<name>A0ABR4E948_9PEZI</name>
<proteinExistence type="predicted"/>
<evidence type="ECO:0000313" key="3">
    <source>
        <dbReference type="EMBL" id="KAL2278927.1"/>
    </source>
</evidence>
<feature type="transmembrane region" description="Helical" evidence="2">
    <location>
        <begin position="159"/>
        <end position="179"/>
    </location>
</feature>
<organism evidence="3 4">
    <name type="scientific">Diaporthe vaccinii</name>
    <dbReference type="NCBI Taxonomy" id="105482"/>
    <lineage>
        <taxon>Eukaryota</taxon>
        <taxon>Fungi</taxon>
        <taxon>Dikarya</taxon>
        <taxon>Ascomycota</taxon>
        <taxon>Pezizomycotina</taxon>
        <taxon>Sordariomycetes</taxon>
        <taxon>Sordariomycetidae</taxon>
        <taxon>Diaporthales</taxon>
        <taxon>Diaporthaceae</taxon>
        <taxon>Diaporthe</taxon>
        <taxon>Diaporthe eres species complex</taxon>
    </lineage>
</organism>
<keyword evidence="2" id="KW-0472">Membrane</keyword>
<accession>A0ABR4E948</accession>
<keyword evidence="2" id="KW-0812">Transmembrane</keyword>
<evidence type="ECO:0000256" key="2">
    <source>
        <dbReference type="SAM" id="Phobius"/>
    </source>
</evidence>
<gene>
    <name evidence="3" type="ORF">FJTKL_14086</name>
</gene>